<evidence type="ECO:0000313" key="2">
    <source>
        <dbReference type="EMBL" id="ADO97561.1"/>
    </source>
</evidence>
<dbReference type="EMBL" id="GU071095">
    <property type="protein sequence ID" value="ADO97561.1"/>
    <property type="molecule type" value="Genomic_DNA"/>
</dbReference>
<evidence type="ECO:0000256" key="1">
    <source>
        <dbReference type="SAM" id="MobiDB-lite"/>
    </source>
</evidence>
<proteinExistence type="predicted"/>
<organism evidence="2 3">
    <name type="scientific">Synechococcus phage S-SM2</name>
    <dbReference type="NCBI Taxonomy" id="444860"/>
    <lineage>
        <taxon>Viruses</taxon>
        <taxon>Duplodnaviria</taxon>
        <taxon>Heunggongvirae</taxon>
        <taxon>Uroviricota</taxon>
        <taxon>Caudoviricetes</taxon>
        <taxon>Pantevenvirales</taxon>
        <taxon>Kyanoviridae</taxon>
        <taxon>Nilusvirus</taxon>
        <taxon>Nilusvirus ssm2</taxon>
    </lineage>
</organism>
<feature type="region of interest" description="Disordered" evidence="1">
    <location>
        <begin position="43"/>
        <end position="62"/>
    </location>
</feature>
<feature type="region of interest" description="Disordered" evidence="1">
    <location>
        <begin position="110"/>
        <end position="132"/>
    </location>
</feature>
<name>E3SJB3_9CAUD</name>
<reference evidence="2 3" key="1">
    <citation type="journal article" date="2010" name="Environ. Microbiol.">
        <title>Genomic analysis of oceanic cyanobacterial myoviruses compared with T4-like myoviruses from diverse hosts and environments.</title>
        <authorList>
            <person name="Sullivan M.B."/>
            <person name="Huang K.H."/>
            <person name="Ignacio-Espinoza J.C."/>
            <person name="Berlin A.M."/>
            <person name="Kelly L."/>
            <person name="Weigele P.R."/>
            <person name="DeFrancesco A.S."/>
            <person name="Kern S.E."/>
            <person name="Thompson L.R."/>
            <person name="Young S."/>
            <person name="Yandava C."/>
            <person name="Fu R."/>
            <person name="Krastins B."/>
            <person name="Chase M."/>
            <person name="Sarracino D."/>
            <person name="Osburne M.S."/>
            <person name="Henn M.R."/>
            <person name="Chisholm S.W."/>
        </authorList>
    </citation>
    <scope>NUCLEOTIDE SEQUENCE [LARGE SCALE GENOMIC DNA]</scope>
    <source>
        <strain evidence="2">8017-1</strain>
    </source>
</reference>
<gene>
    <name evidence="2" type="ORF">SSM2_228</name>
</gene>
<evidence type="ECO:0000313" key="3">
    <source>
        <dbReference type="Proteomes" id="UP000006524"/>
    </source>
</evidence>
<keyword evidence="3" id="KW-1185">Reference proteome</keyword>
<dbReference type="KEGG" id="vg:10326851"/>
<dbReference type="OrthoDB" id="20756at10239"/>
<dbReference type="GeneID" id="10326851"/>
<accession>E3SJB3</accession>
<sequence length="132" mass="14997">MINTVKETIKSILGIEKKIDEKDIECAIDEDVVECTEMEEEPFTGIPAPDYLPDDEWFGPAPERTEKQKDYMAVEMEWKIEEQKKREESGAEPDDIHQVMYEMATKSGATTVQLDPIGGSENFQGGSENVHR</sequence>
<dbReference type="RefSeq" id="YP_004322375.1">
    <property type="nucleotide sequence ID" value="NC_015279.1"/>
</dbReference>
<protein>
    <submittedName>
        <fullName evidence="2">Uncharacterized protein</fullName>
    </submittedName>
</protein>
<feature type="compositionally biased region" description="Polar residues" evidence="1">
    <location>
        <begin position="121"/>
        <end position="132"/>
    </location>
</feature>
<dbReference type="Proteomes" id="UP000006524">
    <property type="component" value="Segment"/>
</dbReference>